<protein>
    <recommendedName>
        <fullName evidence="3">DUF1036 domain-containing protein</fullName>
    </recommendedName>
</protein>
<evidence type="ECO:0008006" key="3">
    <source>
        <dbReference type="Google" id="ProtNLM"/>
    </source>
</evidence>
<sequence>MISIFCGCSRDAETAAKARDADPNIINGSWKEQSTGLVISIIYHKENNYGAAFVSETGTAFPPSAKRGRCIDNVRFIRGLYWEGDSYKYFPAGTGGSTTNVWKSPSIVGFAMRSGGNEFVMGTKTYRKL</sequence>
<accession>A0ABW5TNY3</accession>
<gene>
    <name evidence="1" type="ORF">ACFSSE_04455</name>
</gene>
<dbReference type="EMBL" id="JBHULV010000011">
    <property type="protein sequence ID" value="MFD2730947.1"/>
    <property type="molecule type" value="Genomic_DNA"/>
</dbReference>
<dbReference type="RefSeq" id="WP_379042317.1">
    <property type="nucleotide sequence ID" value="NZ_JBHSKW010000022.1"/>
</dbReference>
<reference evidence="2" key="1">
    <citation type="journal article" date="2019" name="Int. J. Syst. Evol. Microbiol.">
        <title>The Global Catalogue of Microorganisms (GCM) 10K type strain sequencing project: providing services to taxonomists for standard genome sequencing and annotation.</title>
        <authorList>
            <consortium name="The Broad Institute Genomics Platform"/>
            <consortium name="The Broad Institute Genome Sequencing Center for Infectious Disease"/>
            <person name="Wu L."/>
            <person name="Ma J."/>
        </authorList>
    </citation>
    <scope>NUCLEOTIDE SEQUENCE [LARGE SCALE GENOMIC DNA]</scope>
    <source>
        <strain evidence="2">KCTC 42456</strain>
    </source>
</reference>
<proteinExistence type="predicted"/>
<keyword evidence="2" id="KW-1185">Reference proteome</keyword>
<organism evidence="1 2">
    <name type="scientific">Pedobacter alpinus</name>
    <dbReference type="NCBI Taxonomy" id="1590643"/>
    <lineage>
        <taxon>Bacteria</taxon>
        <taxon>Pseudomonadati</taxon>
        <taxon>Bacteroidota</taxon>
        <taxon>Sphingobacteriia</taxon>
        <taxon>Sphingobacteriales</taxon>
        <taxon>Sphingobacteriaceae</taxon>
        <taxon>Pedobacter</taxon>
    </lineage>
</organism>
<comment type="caution">
    <text evidence="1">The sequence shown here is derived from an EMBL/GenBank/DDBJ whole genome shotgun (WGS) entry which is preliminary data.</text>
</comment>
<name>A0ABW5TNY3_9SPHI</name>
<evidence type="ECO:0000313" key="2">
    <source>
        <dbReference type="Proteomes" id="UP001597546"/>
    </source>
</evidence>
<evidence type="ECO:0000313" key="1">
    <source>
        <dbReference type="EMBL" id="MFD2730947.1"/>
    </source>
</evidence>
<dbReference type="Proteomes" id="UP001597546">
    <property type="component" value="Unassembled WGS sequence"/>
</dbReference>